<dbReference type="PROSITE" id="PS00094">
    <property type="entry name" value="C5_MTASE_1"/>
    <property type="match status" value="1"/>
</dbReference>
<dbReference type="PROSITE" id="PS51679">
    <property type="entry name" value="SAM_MT_C5"/>
    <property type="match status" value="1"/>
</dbReference>
<evidence type="ECO:0000256" key="4">
    <source>
        <dbReference type="ARBA" id="ARBA00022747"/>
    </source>
</evidence>
<dbReference type="InterPro" id="IPR018117">
    <property type="entry name" value="C5_DNA_meth_AS"/>
</dbReference>
<dbReference type="GO" id="GO:0003886">
    <property type="term" value="F:DNA (cytosine-5-)-methyltransferase activity"/>
    <property type="evidence" value="ECO:0007669"/>
    <property type="project" value="UniProtKB-EC"/>
</dbReference>
<dbReference type="InterPro" id="IPR050390">
    <property type="entry name" value="C5-Methyltransferase"/>
</dbReference>
<evidence type="ECO:0000313" key="9">
    <source>
        <dbReference type="EMBL" id="PVE49865.1"/>
    </source>
</evidence>
<comment type="catalytic activity">
    <reaction evidence="5 8">
        <text>a 2'-deoxycytidine in DNA + S-adenosyl-L-methionine = a 5-methyl-2'-deoxycytidine in DNA + S-adenosyl-L-homocysteine + H(+)</text>
        <dbReference type="Rhea" id="RHEA:13681"/>
        <dbReference type="Rhea" id="RHEA-COMP:11369"/>
        <dbReference type="Rhea" id="RHEA-COMP:11370"/>
        <dbReference type="ChEBI" id="CHEBI:15378"/>
        <dbReference type="ChEBI" id="CHEBI:57856"/>
        <dbReference type="ChEBI" id="CHEBI:59789"/>
        <dbReference type="ChEBI" id="CHEBI:85452"/>
        <dbReference type="ChEBI" id="CHEBI:85454"/>
        <dbReference type="EC" id="2.1.1.37"/>
    </reaction>
</comment>
<evidence type="ECO:0000256" key="6">
    <source>
        <dbReference type="PROSITE-ProRule" id="PRU01016"/>
    </source>
</evidence>
<dbReference type="EC" id="2.1.1.37" evidence="8"/>
<dbReference type="GO" id="GO:0032259">
    <property type="term" value="P:methylation"/>
    <property type="evidence" value="ECO:0007669"/>
    <property type="project" value="UniProtKB-KW"/>
</dbReference>
<gene>
    <name evidence="9" type="ORF">DC430_23480</name>
</gene>
<comment type="caution">
    <text evidence="9">The sequence shown here is derived from an EMBL/GenBank/DDBJ whole genome shotgun (WGS) entry which is preliminary data.</text>
</comment>
<dbReference type="AlphaFoldDB" id="A0AA92BYV5"/>
<feature type="active site" evidence="6">
    <location>
        <position position="84"/>
    </location>
</feature>
<dbReference type="NCBIfam" id="TIGR00675">
    <property type="entry name" value="dcm"/>
    <property type="match status" value="1"/>
</dbReference>
<proteinExistence type="inferred from homology"/>
<name>A0AA92BYV5_RHIRH</name>
<dbReference type="GO" id="GO:0009307">
    <property type="term" value="P:DNA restriction-modification system"/>
    <property type="evidence" value="ECO:0007669"/>
    <property type="project" value="UniProtKB-KW"/>
</dbReference>
<keyword evidence="4" id="KW-0680">Restriction system</keyword>
<dbReference type="SUPFAM" id="SSF53335">
    <property type="entry name" value="S-adenosyl-L-methionine-dependent methyltransferases"/>
    <property type="match status" value="1"/>
</dbReference>
<keyword evidence="1 6" id="KW-0489">Methyltransferase</keyword>
<dbReference type="PANTHER" id="PTHR10629:SF52">
    <property type="entry name" value="DNA (CYTOSINE-5)-METHYLTRANSFERASE 1"/>
    <property type="match status" value="1"/>
</dbReference>
<organism evidence="9 10">
    <name type="scientific">Rhizobium rhizogenes</name>
    <name type="common">Agrobacterium rhizogenes</name>
    <dbReference type="NCBI Taxonomy" id="359"/>
    <lineage>
        <taxon>Bacteria</taxon>
        <taxon>Pseudomonadati</taxon>
        <taxon>Pseudomonadota</taxon>
        <taxon>Alphaproteobacteria</taxon>
        <taxon>Hyphomicrobiales</taxon>
        <taxon>Rhizobiaceae</taxon>
        <taxon>Rhizobium/Agrobacterium group</taxon>
        <taxon>Rhizobium</taxon>
    </lineage>
</organism>
<dbReference type="InterPro" id="IPR001525">
    <property type="entry name" value="C5_MeTfrase"/>
</dbReference>
<sequence>MSKGWTVIDLFCGAGGLSEGFRQAGCHVLAGNDYDAAAGETFKSTHAEAVFLPGPIQNHTVADFLRAADLKRGELDVLVGGPPCQGFSVYNHQRGMHDERSSLYREYLRVVDGLAPKWVVLENVTGMTSAGGGAAVDAILEGLRDLGYHVEKQILKAEEYGIPQERRRLVFVGNRVGLPIHWPEKTHGAGLLPLVTVRDAIGDLPRLDNGQDQGNGVYAKPAASDYQRLMRGNCRTVFNHSAPKLSSVNMQRMKHIPAGGSWRDIPFELLPEGMKKAKRSDHTKRYGRLRWEGLSSTILTKCDLHWGAYIHPVQDRSLTVREAARFQSFPDWFEFKGSRT</sequence>
<dbReference type="Proteomes" id="UP000244335">
    <property type="component" value="Unassembled WGS sequence"/>
</dbReference>
<reference evidence="9 10" key="1">
    <citation type="submission" date="2018-04" db="EMBL/GenBank/DDBJ databases">
        <authorList>
            <person name="Hagen T."/>
        </authorList>
    </citation>
    <scope>NUCLEOTIDE SEQUENCE [LARGE SCALE GENOMIC DNA]</scope>
    <source>
        <strain evidence="9 10">TPD7009</strain>
    </source>
</reference>
<dbReference type="RefSeq" id="WP_133239923.1">
    <property type="nucleotide sequence ID" value="NZ_QDFR01000016.1"/>
</dbReference>
<keyword evidence="2 6" id="KW-0808">Transferase</keyword>
<dbReference type="GO" id="GO:0044027">
    <property type="term" value="P:negative regulation of gene expression via chromosomal CpG island methylation"/>
    <property type="evidence" value="ECO:0007669"/>
    <property type="project" value="TreeGrafter"/>
</dbReference>
<dbReference type="Gene3D" id="3.90.120.10">
    <property type="entry name" value="DNA Methylase, subunit A, domain 2"/>
    <property type="match status" value="1"/>
</dbReference>
<evidence type="ECO:0000313" key="10">
    <source>
        <dbReference type="Proteomes" id="UP000244335"/>
    </source>
</evidence>
<evidence type="ECO:0000256" key="1">
    <source>
        <dbReference type="ARBA" id="ARBA00022603"/>
    </source>
</evidence>
<dbReference type="Gene3D" id="3.40.50.150">
    <property type="entry name" value="Vaccinia Virus protein VP39"/>
    <property type="match status" value="1"/>
</dbReference>
<evidence type="ECO:0000256" key="7">
    <source>
        <dbReference type="RuleBase" id="RU000416"/>
    </source>
</evidence>
<dbReference type="EMBL" id="QDFR01000016">
    <property type="protein sequence ID" value="PVE49865.1"/>
    <property type="molecule type" value="Genomic_DNA"/>
</dbReference>
<comment type="similarity">
    <text evidence="6 7">Belongs to the class I-like SAM-binding methyltransferase superfamily. C5-methyltransferase family.</text>
</comment>
<keyword evidence="3 6" id="KW-0949">S-adenosyl-L-methionine</keyword>
<dbReference type="PANTHER" id="PTHR10629">
    <property type="entry name" value="CYTOSINE-SPECIFIC METHYLTRANSFERASE"/>
    <property type="match status" value="1"/>
</dbReference>
<protein>
    <recommendedName>
        <fullName evidence="8">Cytosine-specific methyltransferase</fullName>
        <ecNumber evidence="8">2.1.1.37</ecNumber>
    </recommendedName>
</protein>
<dbReference type="PRINTS" id="PR00105">
    <property type="entry name" value="C5METTRFRASE"/>
</dbReference>
<accession>A0AA92BYV5</accession>
<dbReference type="InterPro" id="IPR029063">
    <property type="entry name" value="SAM-dependent_MTases_sf"/>
</dbReference>
<dbReference type="GO" id="GO:0003677">
    <property type="term" value="F:DNA binding"/>
    <property type="evidence" value="ECO:0007669"/>
    <property type="project" value="TreeGrafter"/>
</dbReference>
<evidence type="ECO:0000256" key="5">
    <source>
        <dbReference type="ARBA" id="ARBA00047422"/>
    </source>
</evidence>
<evidence type="ECO:0000256" key="3">
    <source>
        <dbReference type="ARBA" id="ARBA00022691"/>
    </source>
</evidence>
<feature type="non-terminal residue" evidence="9">
    <location>
        <position position="340"/>
    </location>
</feature>
<dbReference type="Pfam" id="PF00145">
    <property type="entry name" value="DNA_methylase"/>
    <property type="match status" value="1"/>
</dbReference>
<evidence type="ECO:0000256" key="2">
    <source>
        <dbReference type="ARBA" id="ARBA00022679"/>
    </source>
</evidence>
<evidence type="ECO:0000256" key="8">
    <source>
        <dbReference type="RuleBase" id="RU000417"/>
    </source>
</evidence>